<dbReference type="Pfam" id="PF07593">
    <property type="entry name" value="UnbV_ASPIC"/>
    <property type="match status" value="1"/>
</dbReference>
<feature type="domain" description="ASPIC/UnbV" evidence="2">
    <location>
        <begin position="537"/>
        <end position="603"/>
    </location>
</feature>
<dbReference type="PANTHER" id="PTHR16026">
    <property type="entry name" value="CARTILAGE ACIDIC PROTEIN 1"/>
    <property type="match status" value="1"/>
</dbReference>
<evidence type="ECO:0000313" key="3">
    <source>
        <dbReference type="EMBL" id="RKN83620.1"/>
    </source>
</evidence>
<gene>
    <name evidence="3" type="ORF">D7Z94_01205</name>
</gene>
<dbReference type="RefSeq" id="WP_120710824.1">
    <property type="nucleotide sequence ID" value="NZ_RBCJ01000001.1"/>
</dbReference>
<dbReference type="SUPFAM" id="SSF69318">
    <property type="entry name" value="Integrin alpha N-terminal domain"/>
    <property type="match status" value="2"/>
</dbReference>
<keyword evidence="4" id="KW-1185">Reference proteome</keyword>
<dbReference type="InterPro" id="IPR011519">
    <property type="entry name" value="UnbV_ASPIC"/>
</dbReference>
<organism evidence="3 4">
    <name type="scientific">Ulvibacterium marinum</name>
    <dbReference type="NCBI Taxonomy" id="2419782"/>
    <lineage>
        <taxon>Bacteria</taxon>
        <taxon>Pseudomonadati</taxon>
        <taxon>Bacteroidota</taxon>
        <taxon>Flavobacteriia</taxon>
        <taxon>Flavobacteriales</taxon>
        <taxon>Flavobacteriaceae</taxon>
        <taxon>Ulvibacterium</taxon>
    </lineage>
</organism>
<proteinExistence type="predicted"/>
<dbReference type="InterPro" id="IPR028994">
    <property type="entry name" value="Integrin_alpha_N"/>
</dbReference>
<dbReference type="AlphaFoldDB" id="A0A3B0CE06"/>
<accession>A0A3B0CE06</accession>
<evidence type="ECO:0000256" key="1">
    <source>
        <dbReference type="ARBA" id="ARBA00022729"/>
    </source>
</evidence>
<comment type="caution">
    <text evidence="3">The sequence shown here is derived from an EMBL/GenBank/DDBJ whole genome shotgun (WGS) entry which is preliminary data.</text>
</comment>
<dbReference type="Gene3D" id="2.130.10.130">
    <property type="entry name" value="Integrin alpha, N-terminal"/>
    <property type="match status" value="2"/>
</dbReference>
<dbReference type="EMBL" id="RBCJ01000001">
    <property type="protein sequence ID" value="RKN83620.1"/>
    <property type="molecule type" value="Genomic_DNA"/>
</dbReference>
<dbReference type="InterPro" id="IPR027039">
    <property type="entry name" value="Crtac1"/>
</dbReference>
<dbReference type="Pfam" id="PF13517">
    <property type="entry name" value="FG-GAP_3"/>
    <property type="match status" value="3"/>
</dbReference>
<keyword evidence="1" id="KW-0732">Signal</keyword>
<name>A0A3B0CE06_9FLAO</name>
<protein>
    <recommendedName>
        <fullName evidence="2">ASPIC/UnbV domain-containing protein</fullName>
    </recommendedName>
</protein>
<dbReference type="PANTHER" id="PTHR16026:SF0">
    <property type="entry name" value="CARTILAGE ACIDIC PROTEIN 1"/>
    <property type="match status" value="1"/>
</dbReference>
<dbReference type="OrthoDB" id="9816120at2"/>
<dbReference type="Proteomes" id="UP000276603">
    <property type="component" value="Unassembled WGS sequence"/>
</dbReference>
<dbReference type="PROSITE" id="PS51257">
    <property type="entry name" value="PROKAR_LIPOPROTEIN"/>
    <property type="match status" value="1"/>
</dbReference>
<sequence length="1112" mass="124232">MFKNVLGILLWILLFAGCSKDQSSPLRFVHLDSAATGITFANQITENDSINVVNFQYCYNGGGVGIGDFDQNGLPDIVFSGNQVSSKIYLNQGALTFTDISEEANFRTSSWVTGVSIVDINSDGLDDIYLNVGGADCQNNCNNLLFINQGVQANGIPTFTEEAKAYGLDDGNYSQQAVFFDFDHDGDLDVYIAHNGNSNIDKNNPFPKQYLPPHLKDFLLRNDTKPSISHPVFTNVSDSVGITHSGFGLGLGINDFNKDGLTDIYVANDFITEDLLYIQQIHPDSTMPFFLEKSKEFLGHETYNSMGMDFNDLNNDSRPDILVVDMLPKDYERHKKMLGMMNYEKYLLSLKNDYSAQYVRNTLQMNNGQLHGKTIKSSEIGFLKGIASTDWSWAPLMLDLDNDSDKDIYISNGYVKDVADLDYINYSGLNNMFGTTEERIAKQIEFANNLDSIYLPNFIYENKESAGFSDVSSSWISEKPSYSNGVAYADLDLDGDLDLVVNNINEAAFVLENKTSDNFNTHFFRLRLEGNLKNIHGIGSQITLWDQGKAQYQFQSVIRGYLSSMEPILHFGVKDTLIDSLQIVWPNGKVQMMRNLPADQTLTLSIKSAKANPVPDSGSELLFKTNEGLLEHTHSENSFNEFDRQRLLVRQYSRQGPCLAVGNLDGKPGDELFIGGSTGQSGTIWSQDKSGSYQVTQELDSQYEDSDAAFVDIDGDGDLDLYVTSGGTEFGQVSQNYLDRLYLNNGQGQLEKTEKLLPEILESTHFVRPFDFDHDGDIDFFVGSRNVPDKYPETPKSRLLINENGTMVEAKNASISGTGMITDAQWVDVDGDDWEDLVLVGEWMPITIFKNDAGNLRPMDPSFTSGKNKSINTAGWWNCIVPVDFDNDGDMDFLLGNQGLNGFMKPTQDKPLYIYKGDFDQNGSPDPIMAQYFDTENGPRLLPIHTRDDIVAQLVSLKKRYLTYDAFVKVDFTKLLNISNLEEETLQAFTFQSSYMENLGNGSFDLSPLPEICQIAPVNEILVDDFNDDGQLDALLVGNDFSGETLYGKADALTGLFLKGDKNHGFIPISSSDSGFYIPGQSHHLEQFMDKEGHPWIIATQNNEEAKIFSWR</sequence>
<evidence type="ECO:0000259" key="2">
    <source>
        <dbReference type="Pfam" id="PF07593"/>
    </source>
</evidence>
<dbReference type="InterPro" id="IPR013517">
    <property type="entry name" value="FG-GAP"/>
</dbReference>
<evidence type="ECO:0000313" key="4">
    <source>
        <dbReference type="Proteomes" id="UP000276603"/>
    </source>
</evidence>
<reference evidence="3 4" key="1">
    <citation type="submission" date="2018-10" db="EMBL/GenBank/DDBJ databases">
        <title>Ulvibacterium marinum gen. nov., sp. nov., a novel marine bacterium of the family Flavobacteriaceae, isolated from a culture of the green alga Ulva prolifera.</title>
        <authorList>
            <person name="Zhang Z."/>
        </authorList>
    </citation>
    <scope>NUCLEOTIDE SEQUENCE [LARGE SCALE GENOMIC DNA]</scope>
    <source>
        <strain evidence="3 4">CCMM003</strain>
    </source>
</reference>